<dbReference type="EMBL" id="LR134350">
    <property type="protein sequence ID" value="VEG27022.1"/>
    <property type="molecule type" value="Genomic_DNA"/>
</dbReference>
<keyword evidence="2 5" id="KW-0812">Transmembrane</keyword>
<proteinExistence type="predicted"/>
<evidence type="ECO:0000313" key="8">
    <source>
        <dbReference type="Proteomes" id="UP000266895"/>
    </source>
</evidence>
<evidence type="ECO:0000256" key="5">
    <source>
        <dbReference type="SAM" id="Phobius"/>
    </source>
</evidence>
<dbReference type="Pfam" id="PF01061">
    <property type="entry name" value="ABC2_membrane"/>
    <property type="match status" value="1"/>
</dbReference>
<keyword evidence="3 5" id="KW-1133">Transmembrane helix</keyword>
<feature type="domain" description="ABC-2 type transporter transmembrane" evidence="6">
    <location>
        <begin position="57"/>
        <end position="229"/>
    </location>
</feature>
<feature type="transmembrane region" description="Helical" evidence="5">
    <location>
        <begin position="158"/>
        <end position="178"/>
    </location>
</feature>
<evidence type="ECO:0000259" key="6">
    <source>
        <dbReference type="Pfam" id="PF01061"/>
    </source>
</evidence>
<dbReference type="GO" id="GO:0016020">
    <property type="term" value="C:membrane"/>
    <property type="evidence" value="ECO:0007669"/>
    <property type="project" value="UniProtKB-SubCell"/>
</dbReference>
<feature type="transmembrane region" description="Helical" evidence="5">
    <location>
        <begin position="77"/>
        <end position="102"/>
    </location>
</feature>
<keyword evidence="4 5" id="KW-0472">Membrane</keyword>
<evidence type="ECO:0000313" key="7">
    <source>
        <dbReference type="EMBL" id="VEG27022.1"/>
    </source>
</evidence>
<gene>
    <name evidence="7" type="ORF">NCTC11636_00830</name>
</gene>
<feature type="transmembrane region" description="Helical" evidence="5">
    <location>
        <begin position="123"/>
        <end position="146"/>
    </location>
</feature>
<evidence type="ECO:0000256" key="2">
    <source>
        <dbReference type="ARBA" id="ARBA00022692"/>
    </source>
</evidence>
<dbReference type="AlphaFoldDB" id="A0A3S4RVT4"/>
<protein>
    <submittedName>
        <fullName evidence="7">ABC-2 type transporter</fullName>
    </submittedName>
</protein>
<dbReference type="InterPro" id="IPR013525">
    <property type="entry name" value="ABC2_TM"/>
</dbReference>
<dbReference type="InterPro" id="IPR051784">
    <property type="entry name" value="Nod_factor_ABC_transporter"/>
</dbReference>
<evidence type="ECO:0000256" key="3">
    <source>
        <dbReference type="ARBA" id="ARBA00022989"/>
    </source>
</evidence>
<dbReference type="PANTHER" id="PTHR43229:SF2">
    <property type="entry name" value="NODULATION PROTEIN J"/>
    <property type="match status" value="1"/>
</dbReference>
<dbReference type="GO" id="GO:0140359">
    <property type="term" value="F:ABC-type transporter activity"/>
    <property type="evidence" value="ECO:0007669"/>
    <property type="project" value="InterPro"/>
</dbReference>
<feature type="transmembrane region" description="Helical" evidence="5">
    <location>
        <begin position="248"/>
        <end position="266"/>
    </location>
</feature>
<dbReference type="RefSeq" id="WP_126381987.1">
    <property type="nucleotide sequence ID" value="NZ_LR134350.1"/>
</dbReference>
<evidence type="ECO:0000256" key="4">
    <source>
        <dbReference type="ARBA" id="ARBA00023136"/>
    </source>
</evidence>
<keyword evidence="8" id="KW-1185">Reference proteome</keyword>
<reference evidence="7 8" key="1">
    <citation type="submission" date="2018-12" db="EMBL/GenBank/DDBJ databases">
        <authorList>
            <consortium name="Pathogen Informatics"/>
        </authorList>
    </citation>
    <scope>NUCLEOTIDE SEQUENCE [LARGE SCALE GENOMIC DNA]</scope>
    <source>
        <strain evidence="7 8">NCTC11636</strain>
    </source>
</reference>
<feature type="transmembrane region" description="Helical" evidence="5">
    <location>
        <begin position="190"/>
        <end position="209"/>
    </location>
</feature>
<name>A0A3S4RVT4_9ACTO</name>
<accession>A0A3S4RVT4</accession>
<feature type="transmembrane region" description="Helical" evidence="5">
    <location>
        <begin position="50"/>
        <end position="71"/>
    </location>
</feature>
<evidence type="ECO:0000256" key="1">
    <source>
        <dbReference type="ARBA" id="ARBA00004141"/>
    </source>
</evidence>
<comment type="subcellular location">
    <subcellularLocation>
        <location evidence="1">Membrane</location>
        <topology evidence="1">Multi-pass membrane protein</topology>
    </subcellularLocation>
</comment>
<dbReference type="Proteomes" id="UP000266895">
    <property type="component" value="Chromosome"/>
</dbReference>
<dbReference type="PANTHER" id="PTHR43229">
    <property type="entry name" value="NODULATION PROTEIN J"/>
    <property type="match status" value="1"/>
</dbReference>
<dbReference type="KEGG" id="ahw:NCTC11636_00830"/>
<dbReference type="OrthoDB" id="3699899at2"/>
<feature type="transmembrane region" description="Helical" evidence="5">
    <location>
        <begin position="16"/>
        <end position="38"/>
    </location>
</feature>
<sequence>MTTTSASATNPATSPIASTATAAPASIPVAAQVALLLSWQGRRSLPMLPLLVVVQGLMAVAAVIGYGLIVGDPDPTASLYLATGAPAITLVMLGLVMTPQLVSQSRTEGSLDWMRTLPVARGSFLLADLLLWSLLALPGLVLGVLVGAARLDVELSPAWWLLPGSLLVSGTAACIGYATATVLPPPVAQVVSQVLVFIIMLFSPISFPADRLPQWAQDLHQWLPFEQMALVVRAGLCSDQVSMPLRSWAVLTAWALVSVAGAMWALRRRA</sequence>
<organism evidence="7 8">
    <name type="scientific">Actinomyces howellii</name>
    <dbReference type="NCBI Taxonomy" id="52771"/>
    <lineage>
        <taxon>Bacteria</taxon>
        <taxon>Bacillati</taxon>
        <taxon>Actinomycetota</taxon>
        <taxon>Actinomycetes</taxon>
        <taxon>Actinomycetales</taxon>
        <taxon>Actinomycetaceae</taxon>
        <taxon>Actinomyces</taxon>
    </lineage>
</organism>